<accession>A0ABR9D301</accession>
<feature type="transmembrane region" description="Helical" evidence="1">
    <location>
        <begin position="26"/>
        <end position="45"/>
    </location>
</feature>
<evidence type="ECO:0000313" key="2">
    <source>
        <dbReference type="EMBL" id="MBD9357499.1"/>
    </source>
</evidence>
<proteinExistence type="predicted"/>
<keyword evidence="3" id="KW-1185">Reference proteome</keyword>
<evidence type="ECO:0000313" key="3">
    <source>
        <dbReference type="Proteomes" id="UP000652176"/>
    </source>
</evidence>
<keyword evidence="1" id="KW-0472">Membrane</keyword>
<evidence type="ECO:0000256" key="1">
    <source>
        <dbReference type="SAM" id="Phobius"/>
    </source>
</evidence>
<reference evidence="2 3" key="1">
    <citation type="submission" date="2020-09" db="EMBL/GenBank/DDBJ databases">
        <title>Methylomonas albis sp. nov. and Methylomonas fluvii sp. nov.: Two cold-adapted methanotrophs from the River Elbe and an amended description of Methylovulum psychrotolerans strain Eb1.</title>
        <authorList>
            <person name="Bussmann I.K."/>
            <person name="Klings K.-W."/>
            <person name="Warnstedt J."/>
            <person name="Hoppert M."/>
            <person name="Saborowski A."/>
            <person name="Horn F."/>
            <person name="Liebner S."/>
        </authorList>
    </citation>
    <scope>NUCLEOTIDE SEQUENCE [LARGE SCALE GENOMIC DNA]</scope>
    <source>
        <strain evidence="2 3">EbA</strain>
    </source>
</reference>
<keyword evidence="1" id="KW-0812">Transmembrane</keyword>
<keyword evidence="1" id="KW-1133">Transmembrane helix</keyword>
<name>A0ABR9D301_9GAMM</name>
<organism evidence="2 3">
    <name type="scientific">Methylomonas albis</name>
    <dbReference type="NCBI Taxonomy" id="1854563"/>
    <lineage>
        <taxon>Bacteria</taxon>
        <taxon>Pseudomonadati</taxon>
        <taxon>Pseudomonadota</taxon>
        <taxon>Gammaproteobacteria</taxon>
        <taxon>Methylococcales</taxon>
        <taxon>Methylococcaceae</taxon>
        <taxon>Methylomonas</taxon>
    </lineage>
</organism>
<protein>
    <submittedName>
        <fullName evidence="2">Uncharacterized protein</fullName>
    </submittedName>
</protein>
<dbReference type="RefSeq" id="WP_192375774.1">
    <property type="nucleotide sequence ID" value="NZ_CAJHIV010000001.1"/>
</dbReference>
<gene>
    <name evidence="2" type="ORF">IE877_16720</name>
</gene>
<comment type="caution">
    <text evidence="2">The sequence shown here is derived from an EMBL/GenBank/DDBJ whole genome shotgun (WGS) entry which is preliminary data.</text>
</comment>
<dbReference type="EMBL" id="JACXSS010000001">
    <property type="protein sequence ID" value="MBD9357499.1"/>
    <property type="molecule type" value="Genomic_DNA"/>
</dbReference>
<dbReference type="Proteomes" id="UP000652176">
    <property type="component" value="Unassembled WGS sequence"/>
</dbReference>
<sequence length="49" mass="5486">MDSLLQFISEIGAAVFPKEMPETIDYWFVPLVWAGFLIAVALSAGNRRD</sequence>